<proteinExistence type="predicted"/>
<feature type="region of interest" description="Disordered" evidence="1">
    <location>
        <begin position="1"/>
        <end position="58"/>
    </location>
</feature>
<gene>
    <name evidence="2" type="ORF">CMMCAS07_15290</name>
</gene>
<feature type="compositionally biased region" description="Basic and acidic residues" evidence="1">
    <location>
        <begin position="1"/>
        <end position="23"/>
    </location>
</feature>
<dbReference type="AlphaFoldDB" id="A0A251XGW5"/>
<comment type="caution">
    <text evidence="2">The sequence shown here is derived from an EMBL/GenBank/DDBJ whole genome shotgun (WGS) entry which is preliminary data.</text>
</comment>
<organism evidence="2 3">
    <name type="scientific">Clavibacter michiganensis subsp. michiganensis</name>
    <dbReference type="NCBI Taxonomy" id="33013"/>
    <lineage>
        <taxon>Bacteria</taxon>
        <taxon>Bacillati</taxon>
        <taxon>Actinomycetota</taxon>
        <taxon>Actinomycetes</taxon>
        <taxon>Micrococcales</taxon>
        <taxon>Microbacteriaceae</taxon>
        <taxon>Clavibacter</taxon>
    </lineage>
</organism>
<protein>
    <submittedName>
        <fullName evidence="2">Uncharacterized protein</fullName>
    </submittedName>
</protein>
<name>A0A251XGW5_CLAMM</name>
<reference evidence="2 3" key="1">
    <citation type="submission" date="2016-08" db="EMBL/GenBank/DDBJ databases">
        <title>Genome sequence of Clavibacter michiganensis subsp. michiganensis strain CASJ007.</title>
        <authorList>
            <person name="Thapa S.P."/>
            <person name="Coaker G."/>
        </authorList>
    </citation>
    <scope>NUCLEOTIDE SEQUENCE [LARGE SCALE GENOMIC DNA]</scope>
    <source>
        <strain evidence="2">CASJ007</strain>
    </source>
</reference>
<accession>A0A251XGW5</accession>
<evidence type="ECO:0000313" key="3">
    <source>
        <dbReference type="Proteomes" id="UP000195062"/>
    </source>
</evidence>
<evidence type="ECO:0000256" key="1">
    <source>
        <dbReference type="SAM" id="MobiDB-lite"/>
    </source>
</evidence>
<keyword evidence="3" id="KW-1185">Reference proteome</keyword>
<dbReference type="EMBL" id="MDHH01000003">
    <property type="protein sequence ID" value="OUE01671.1"/>
    <property type="molecule type" value="Genomic_DNA"/>
</dbReference>
<evidence type="ECO:0000313" key="2">
    <source>
        <dbReference type="EMBL" id="OUE01671.1"/>
    </source>
</evidence>
<dbReference type="Proteomes" id="UP000195062">
    <property type="component" value="Unassembled WGS sequence"/>
</dbReference>
<sequence>MHEGDEQHHLGERDEGGAREHAPITRPVAAEDASRRRAAGRSTRKVANAPSQRPIGTKIAAIASPGLPISFSRSTVRPTGSATTPDAWDAWSASSDGICSAPCVSPVPSSVAPDASPSAPVARSPAPVAAAVVPVRSWPRPSLS</sequence>